<feature type="transmembrane region" description="Helical" evidence="5">
    <location>
        <begin position="39"/>
        <end position="59"/>
    </location>
</feature>
<evidence type="ECO:0000256" key="4">
    <source>
        <dbReference type="ARBA" id="ARBA00023136"/>
    </source>
</evidence>
<evidence type="ECO:0000256" key="1">
    <source>
        <dbReference type="ARBA" id="ARBA00004127"/>
    </source>
</evidence>
<accession>A0A0P8AE40</accession>
<keyword evidence="2 5" id="KW-0812">Transmembrane</keyword>
<keyword evidence="4 5" id="KW-0472">Membrane</keyword>
<name>A0A0P8AE40_9EURY</name>
<comment type="caution">
    <text evidence="6">The sequence shown here is derived from an EMBL/GenBank/DDBJ whole genome shotgun (WGS) entry which is preliminary data.</text>
</comment>
<protein>
    <submittedName>
        <fullName evidence="6">Isoprenylcysteine carboxyl methyltransferase (ICMT) family protein</fullName>
    </submittedName>
</protein>
<keyword evidence="6" id="KW-0808">Transferase</keyword>
<sequence>MKTEIPGLKKQVILRFIMAPVFIGLILFLPAGTLYYWQAWIYCGVLFIPMFFVVSYFLKKDPELLERRMRMKEKEEKQKTIVKFAAIIFLIGFIIPGLDYRYHWSKVPVYLVITANAIVFSGYIFVFRVLRENSYASHIIEVEKGQKVITTGPYALVRHPMYLGVLLMYLFTPLALGSYWAVPFFLPLIPLIILRILNEEEVLLRELPGYREYCQKMKYRLIPLIW</sequence>
<dbReference type="PANTHER" id="PTHR43847:SF1">
    <property type="entry name" value="BLL3993 PROTEIN"/>
    <property type="match status" value="1"/>
</dbReference>
<dbReference type="EMBL" id="LKCM01000232">
    <property type="protein sequence ID" value="KPQ42467.1"/>
    <property type="molecule type" value="Genomic_DNA"/>
</dbReference>
<dbReference type="Gene3D" id="1.20.120.1630">
    <property type="match status" value="1"/>
</dbReference>
<evidence type="ECO:0000256" key="3">
    <source>
        <dbReference type="ARBA" id="ARBA00022989"/>
    </source>
</evidence>
<dbReference type="InterPro" id="IPR052527">
    <property type="entry name" value="Metal_cation-efflux_comp"/>
</dbReference>
<dbReference type="InterPro" id="IPR007318">
    <property type="entry name" value="Phopholipid_MeTrfase"/>
</dbReference>
<dbReference type="PANTHER" id="PTHR43847">
    <property type="entry name" value="BLL3993 PROTEIN"/>
    <property type="match status" value="1"/>
</dbReference>
<evidence type="ECO:0000256" key="5">
    <source>
        <dbReference type="SAM" id="Phobius"/>
    </source>
</evidence>
<evidence type="ECO:0000256" key="2">
    <source>
        <dbReference type="ARBA" id="ARBA00022692"/>
    </source>
</evidence>
<feature type="transmembrane region" description="Helical" evidence="5">
    <location>
        <begin position="80"/>
        <end position="98"/>
    </location>
</feature>
<proteinExistence type="predicted"/>
<dbReference type="AlphaFoldDB" id="A0A0P8AE40"/>
<evidence type="ECO:0000313" key="6">
    <source>
        <dbReference type="EMBL" id="KPQ42467.1"/>
    </source>
</evidence>
<feature type="transmembrane region" description="Helical" evidence="5">
    <location>
        <begin position="110"/>
        <end position="130"/>
    </location>
</feature>
<dbReference type="Proteomes" id="UP000050360">
    <property type="component" value="Unassembled WGS sequence"/>
</dbReference>
<organism evidence="6 7">
    <name type="scientific">Candidatus Methanoperedens nitratireducens</name>
    <dbReference type="NCBI Taxonomy" id="1392998"/>
    <lineage>
        <taxon>Archaea</taxon>
        <taxon>Methanobacteriati</taxon>
        <taxon>Methanobacteriota</taxon>
        <taxon>Stenosarchaea group</taxon>
        <taxon>Methanomicrobia</taxon>
        <taxon>Methanosarcinales</taxon>
        <taxon>ANME-2 cluster</taxon>
        <taxon>Candidatus Methanoperedentaceae</taxon>
        <taxon>Candidatus Methanoperedens</taxon>
    </lineage>
</organism>
<dbReference type="GO" id="GO:0008168">
    <property type="term" value="F:methyltransferase activity"/>
    <property type="evidence" value="ECO:0007669"/>
    <property type="project" value="UniProtKB-KW"/>
</dbReference>
<evidence type="ECO:0000313" key="7">
    <source>
        <dbReference type="Proteomes" id="UP000050360"/>
    </source>
</evidence>
<keyword evidence="6" id="KW-0489">Methyltransferase</keyword>
<reference evidence="6 7" key="1">
    <citation type="submission" date="2015-09" db="EMBL/GenBank/DDBJ databases">
        <title>A metagenomics-based metabolic model of nitrate-dependent anaerobic oxidation of methane by Methanoperedens-like archaea.</title>
        <authorList>
            <person name="Arshad A."/>
            <person name="Speth D.R."/>
            <person name="De Graaf R.M."/>
            <person name="Op Den Camp H.J."/>
            <person name="Jetten M.S."/>
            <person name="Welte C.U."/>
        </authorList>
    </citation>
    <scope>NUCLEOTIDE SEQUENCE [LARGE SCALE GENOMIC DNA]</scope>
</reference>
<feature type="transmembrane region" description="Helical" evidence="5">
    <location>
        <begin position="12"/>
        <end position="33"/>
    </location>
</feature>
<dbReference type="Pfam" id="PF04191">
    <property type="entry name" value="PEMT"/>
    <property type="match status" value="1"/>
</dbReference>
<dbReference type="GO" id="GO:0032259">
    <property type="term" value="P:methylation"/>
    <property type="evidence" value="ECO:0007669"/>
    <property type="project" value="UniProtKB-KW"/>
</dbReference>
<keyword evidence="3 5" id="KW-1133">Transmembrane helix</keyword>
<comment type="subcellular location">
    <subcellularLocation>
        <location evidence="1">Endomembrane system</location>
        <topology evidence="1">Multi-pass membrane protein</topology>
    </subcellularLocation>
</comment>
<dbReference type="GO" id="GO:0012505">
    <property type="term" value="C:endomembrane system"/>
    <property type="evidence" value="ECO:0007669"/>
    <property type="project" value="UniProtKB-SubCell"/>
</dbReference>
<gene>
    <name evidence="6" type="ORF">MPEBLZ_02977</name>
</gene>